<dbReference type="NCBIfam" id="NF001140">
    <property type="entry name" value="PRK00147.1"/>
    <property type="match status" value="1"/>
</dbReference>
<proteinExistence type="inferred from homology"/>
<gene>
    <name evidence="13" type="primary">queA</name>
    <name evidence="14" type="ORF">SAMN02745119_03008</name>
</gene>
<organism evidence="14 15">
    <name type="scientific">Trichlorobacter thiogenes</name>
    <dbReference type="NCBI Taxonomy" id="115783"/>
    <lineage>
        <taxon>Bacteria</taxon>
        <taxon>Pseudomonadati</taxon>
        <taxon>Thermodesulfobacteriota</taxon>
        <taxon>Desulfuromonadia</taxon>
        <taxon>Geobacterales</taxon>
        <taxon>Geobacteraceae</taxon>
        <taxon>Trichlorobacter</taxon>
    </lineage>
</organism>
<keyword evidence="15" id="KW-1185">Reference proteome</keyword>
<dbReference type="RefSeq" id="WP_078791237.1">
    <property type="nucleotide sequence ID" value="NZ_FUWR01000023.1"/>
</dbReference>
<dbReference type="GO" id="GO:0051075">
    <property type="term" value="F:S-adenosylmethionine:tRNA ribosyltransferase-isomerase activity"/>
    <property type="evidence" value="ECO:0007669"/>
    <property type="project" value="UniProtKB-EC"/>
</dbReference>
<dbReference type="UniPathway" id="UPA00392"/>
<comment type="function">
    <text evidence="13">Transfers and isomerizes the ribose moiety from AdoMet to the 7-aminomethyl group of 7-deazaguanine (preQ1-tRNA) to give epoxyqueuosine (oQ-tRNA).</text>
</comment>
<evidence type="ECO:0000256" key="2">
    <source>
        <dbReference type="ARBA" id="ARBA00004691"/>
    </source>
</evidence>
<dbReference type="Gene3D" id="3.40.1780.10">
    <property type="entry name" value="QueA-like"/>
    <property type="match status" value="1"/>
</dbReference>
<evidence type="ECO:0000256" key="9">
    <source>
        <dbReference type="ARBA" id="ARBA00061210"/>
    </source>
</evidence>
<dbReference type="Pfam" id="PF02547">
    <property type="entry name" value="Queuosine_synth"/>
    <property type="match status" value="1"/>
</dbReference>
<keyword evidence="5 13" id="KW-0808">Transferase</keyword>
<dbReference type="InterPro" id="IPR042119">
    <property type="entry name" value="QueA_dom2"/>
</dbReference>
<dbReference type="AlphaFoldDB" id="A0A1T4RQ72"/>
<dbReference type="GO" id="GO:0008616">
    <property type="term" value="P:tRNA queuosine(34) biosynthetic process"/>
    <property type="evidence" value="ECO:0007669"/>
    <property type="project" value="UniProtKB-UniRule"/>
</dbReference>
<evidence type="ECO:0000256" key="13">
    <source>
        <dbReference type="HAMAP-Rule" id="MF_00113"/>
    </source>
</evidence>
<keyword evidence="7 13" id="KW-0671">Queuosine biosynthesis</keyword>
<comment type="catalytic activity">
    <reaction evidence="8 13">
        <text>7-aminomethyl-7-carbaguanosine(34) in tRNA + S-adenosyl-L-methionine = epoxyqueuosine(34) in tRNA + adenine + L-methionine + 2 H(+)</text>
        <dbReference type="Rhea" id="RHEA:32155"/>
        <dbReference type="Rhea" id="RHEA-COMP:10342"/>
        <dbReference type="Rhea" id="RHEA-COMP:18582"/>
        <dbReference type="ChEBI" id="CHEBI:15378"/>
        <dbReference type="ChEBI" id="CHEBI:16708"/>
        <dbReference type="ChEBI" id="CHEBI:57844"/>
        <dbReference type="ChEBI" id="CHEBI:59789"/>
        <dbReference type="ChEBI" id="CHEBI:82833"/>
        <dbReference type="ChEBI" id="CHEBI:194443"/>
        <dbReference type="EC" id="2.4.99.17"/>
    </reaction>
</comment>
<dbReference type="OrthoDB" id="9805933at2"/>
<dbReference type="EC" id="2.4.99.17" evidence="10 13"/>
<evidence type="ECO:0000256" key="12">
    <source>
        <dbReference type="ARBA" id="ARBA00076160"/>
    </source>
</evidence>
<evidence type="ECO:0000256" key="4">
    <source>
        <dbReference type="ARBA" id="ARBA00022490"/>
    </source>
</evidence>
<accession>A0A1T4RQ72</accession>
<dbReference type="STRING" id="115783.SAMN02745119_03008"/>
<evidence type="ECO:0000256" key="1">
    <source>
        <dbReference type="ARBA" id="ARBA00004496"/>
    </source>
</evidence>
<dbReference type="InterPro" id="IPR003699">
    <property type="entry name" value="QueA"/>
</dbReference>
<keyword evidence="6 13" id="KW-0949">S-adenosyl-L-methionine</keyword>
<protein>
    <recommendedName>
        <fullName evidence="11 13">S-adenosylmethionine:tRNA ribosyltransferase-isomerase</fullName>
        <ecNumber evidence="10 13">2.4.99.17</ecNumber>
    </recommendedName>
    <alternativeName>
        <fullName evidence="12 13">Queuosine biosynthesis protein QueA</fullName>
    </alternativeName>
</protein>
<dbReference type="FunFam" id="3.40.1780.10:FF:000001">
    <property type="entry name" value="S-adenosylmethionine:tRNA ribosyltransferase-isomerase"/>
    <property type="match status" value="1"/>
</dbReference>
<dbReference type="SUPFAM" id="SSF111337">
    <property type="entry name" value="QueA-like"/>
    <property type="match status" value="1"/>
</dbReference>
<dbReference type="Gene3D" id="2.40.10.240">
    <property type="entry name" value="QueA-like"/>
    <property type="match status" value="1"/>
</dbReference>
<evidence type="ECO:0000256" key="7">
    <source>
        <dbReference type="ARBA" id="ARBA00022785"/>
    </source>
</evidence>
<dbReference type="InterPro" id="IPR042118">
    <property type="entry name" value="QueA_dom1"/>
</dbReference>
<comment type="subcellular location">
    <subcellularLocation>
        <location evidence="1 13">Cytoplasm</location>
    </subcellularLocation>
</comment>
<comment type="pathway">
    <text evidence="2 13">tRNA modification; tRNA-queuosine biosynthesis.</text>
</comment>
<keyword evidence="4 13" id="KW-0963">Cytoplasm</keyword>
<evidence type="ECO:0000256" key="11">
    <source>
        <dbReference type="ARBA" id="ARBA00069325"/>
    </source>
</evidence>
<evidence type="ECO:0000256" key="6">
    <source>
        <dbReference type="ARBA" id="ARBA00022691"/>
    </source>
</evidence>
<dbReference type="FunFam" id="2.40.10.240:FF:000002">
    <property type="entry name" value="S-adenosylmethionine:tRNA ribosyltransferase-isomerase"/>
    <property type="match status" value="1"/>
</dbReference>
<dbReference type="PANTHER" id="PTHR30307">
    <property type="entry name" value="S-ADENOSYLMETHIONINE:TRNA RIBOSYLTRANSFERASE-ISOMERASE"/>
    <property type="match status" value="1"/>
</dbReference>
<evidence type="ECO:0000256" key="5">
    <source>
        <dbReference type="ARBA" id="ARBA00022679"/>
    </source>
</evidence>
<dbReference type="PANTHER" id="PTHR30307:SF0">
    <property type="entry name" value="S-ADENOSYLMETHIONINE:TRNA RIBOSYLTRANSFERASE-ISOMERASE"/>
    <property type="match status" value="1"/>
</dbReference>
<dbReference type="HAMAP" id="MF_00113">
    <property type="entry name" value="QueA"/>
    <property type="match status" value="1"/>
</dbReference>
<keyword evidence="14" id="KW-0413">Isomerase</keyword>
<dbReference type="GO" id="GO:0005737">
    <property type="term" value="C:cytoplasm"/>
    <property type="evidence" value="ECO:0007669"/>
    <property type="project" value="UniProtKB-SubCell"/>
</dbReference>
<evidence type="ECO:0000256" key="10">
    <source>
        <dbReference type="ARBA" id="ARBA00066503"/>
    </source>
</evidence>
<evidence type="ECO:0000256" key="8">
    <source>
        <dbReference type="ARBA" id="ARBA00052751"/>
    </source>
</evidence>
<sequence length="341" mass="38299">MLVSDFSFELPDELIARYPMPQRDDSRLLVLERQQHTLTEARFKQITDWLQPDDLLVVNDTRVIPARLFGNKETGGRVELFLVEPQPDACWRCLLRASKACKLGQMIILSQGVTARVVDRLGEQDWLIRFHGTDDFDGWLQQIGQMPIPPYLNRPSEELDRERYQTVYAAESGAVAAPTAGLHFTPQLLDRIKQKGVQLAAVTLHVGLGTFQPVRVERVQDHIIHRERYSIPPETAAAVAATKQRGGRVIAVGTTACRTLEYAADAAGQVHAGKGEADIFIYPGYGFKVVDALITNFHLPESTLLMLVSAFAGQKFVLDAYRRAVQEKYRFYSYGDAMLIV</sequence>
<evidence type="ECO:0000313" key="14">
    <source>
        <dbReference type="EMBL" id="SKA18092.1"/>
    </source>
</evidence>
<dbReference type="Proteomes" id="UP000190102">
    <property type="component" value="Unassembled WGS sequence"/>
</dbReference>
<dbReference type="EMBL" id="FUWR01000023">
    <property type="protein sequence ID" value="SKA18092.1"/>
    <property type="molecule type" value="Genomic_DNA"/>
</dbReference>
<name>A0A1T4RQ72_9BACT</name>
<dbReference type="NCBIfam" id="TIGR00113">
    <property type="entry name" value="queA"/>
    <property type="match status" value="1"/>
</dbReference>
<comment type="subunit">
    <text evidence="3 13">Monomer.</text>
</comment>
<evidence type="ECO:0000313" key="15">
    <source>
        <dbReference type="Proteomes" id="UP000190102"/>
    </source>
</evidence>
<dbReference type="InterPro" id="IPR036100">
    <property type="entry name" value="QueA_sf"/>
</dbReference>
<reference evidence="15" key="1">
    <citation type="submission" date="2017-02" db="EMBL/GenBank/DDBJ databases">
        <authorList>
            <person name="Varghese N."/>
            <person name="Submissions S."/>
        </authorList>
    </citation>
    <scope>NUCLEOTIDE SEQUENCE [LARGE SCALE GENOMIC DNA]</scope>
    <source>
        <strain evidence="15">ATCC BAA-34</strain>
    </source>
</reference>
<evidence type="ECO:0000256" key="3">
    <source>
        <dbReference type="ARBA" id="ARBA00011245"/>
    </source>
</evidence>
<comment type="similarity">
    <text evidence="9 13">Belongs to the QueA family.</text>
</comment>